<feature type="domain" description="DUF7708" evidence="2">
    <location>
        <begin position="66"/>
        <end position="213"/>
    </location>
</feature>
<dbReference type="Proteomes" id="UP001197093">
    <property type="component" value="Unassembled WGS sequence"/>
</dbReference>
<organism evidence="4 5">
    <name type="scientific">Staphylotrichum longicolle</name>
    <dbReference type="NCBI Taxonomy" id="669026"/>
    <lineage>
        <taxon>Eukaryota</taxon>
        <taxon>Fungi</taxon>
        <taxon>Dikarya</taxon>
        <taxon>Ascomycota</taxon>
        <taxon>Pezizomycotina</taxon>
        <taxon>Sordariomycetes</taxon>
        <taxon>Sordariomycetidae</taxon>
        <taxon>Sordariales</taxon>
        <taxon>Chaetomiaceae</taxon>
        <taxon>Staphylotrichum</taxon>
    </lineage>
</organism>
<dbReference type="InterPro" id="IPR056884">
    <property type="entry name" value="NPHP3-like_N"/>
</dbReference>
<feature type="domain" description="Nephrocystin 3-like N-terminal" evidence="3">
    <location>
        <begin position="239"/>
        <end position="340"/>
    </location>
</feature>
<proteinExistence type="predicted"/>
<evidence type="ECO:0000256" key="1">
    <source>
        <dbReference type="ARBA" id="ARBA00022737"/>
    </source>
</evidence>
<reference evidence="4" key="1">
    <citation type="submission" date="2023-02" db="EMBL/GenBank/DDBJ databases">
        <authorList>
            <person name="Palmer J.M."/>
        </authorList>
    </citation>
    <scope>NUCLEOTIDE SEQUENCE</scope>
    <source>
        <strain evidence="4">FW57</strain>
    </source>
</reference>
<keyword evidence="1" id="KW-0677">Repeat</keyword>
<evidence type="ECO:0000313" key="4">
    <source>
        <dbReference type="EMBL" id="KAG7292113.1"/>
    </source>
</evidence>
<evidence type="ECO:0000313" key="5">
    <source>
        <dbReference type="Proteomes" id="UP001197093"/>
    </source>
</evidence>
<gene>
    <name evidence="4" type="ORF">NEMBOFW57_002146</name>
</gene>
<accession>A0AAD4I4F0</accession>
<dbReference type="Pfam" id="PF24809">
    <property type="entry name" value="DUF7708"/>
    <property type="match status" value="1"/>
</dbReference>
<evidence type="ECO:0000259" key="2">
    <source>
        <dbReference type="Pfam" id="PF24809"/>
    </source>
</evidence>
<evidence type="ECO:0000259" key="3">
    <source>
        <dbReference type="Pfam" id="PF24883"/>
    </source>
</evidence>
<dbReference type="InterPro" id="IPR056125">
    <property type="entry name" value="DUF7708"/>
</dbReference>
<sequence length="439" mass="49479">MTNVLQQAYDEALRFHKVAFQDNRGETWLSKASSMQDVLDVLAESQRKYQSKAASRWKPAATVVSWWKRASSTMIQYETVIDSLVSSNPEYAALVWGAMKFLFKATLNHQEMSSKIAQAFAEIGAVLPEAEFIARLFPSREIRFHLANAYARIVEFCIRATEWYEKMRRSSLKKVLNSAFKTWPLVFQDVRHEIERHIIRVRELAATGHHAETRHLHLRVQELMTYITGTHAFEQTRDLASDLIQLLQSTDQPVVWYLSSTSSNGQATASVSVTDIVRSLIEQTISQHQHAQGSQPWRLNDSHFQHCKTDRDWLRLFVAVLNHMPRLIIVIDAHQEAAGEVLGVVKDFWDDMKTQNVAAIVKVLVLTYGTESRAMLGDFPVLAAAFAAPRSPRRASGASRRAGLIRTGSRFQNARTGTAAGGPEALKPFVLQLVSHGNG</sequence>
<comment type="caution">
    <text evidence="4">The sequence shown here is derived from an EMBL/GenBank/DDBJ whole genome shotgun (WGS) entry which is preliminary data.</text>
</comment>
<name>A0AAD4I4F0_9PEZI</name>
<dbReference type="Pfam" id="PF24883">
    <property type="entry name" value="NPHP3_N"/>
    <property type="match status" value="1"/>
</dbReference>
<evidence type="ECO:0008006" key="6">
    <source>
        <dbReference type="Google" id="ProtNLM"/>
    </source>
</evidence>
<keyword evidence="5" id="KW-1185">Reference proteome</keyword>
<protein>
    <recommendedName>
        <fullName evidence="6">Nacht domain protein</fullName>
    </recommendedName>
</protein>
<dbReference type="EMBL" id="JAHCVI010000001">
    <property type="protein sequence ID" value="KAG7292113.1"/>
    <property type="molecule type" value="Genomic_DNA"/>
</dbReference>
<dbReference type="AlphaFoldDB" id="A0AAD4I4F0"/>